<dbReference type="PANTHER" id="PTHR42708:SF1">
    <property type="entry name" value="GLIDING MOTILITY PROTEIN MGLA"/>
    <property type="match status" value="1"/>
</dbReference>
<sequence length="182" mass="20117">MAILRVVVTGGVGAGKTSLIRTISEIEVVDTDKKATDEVRQLKEKTTVALDFGRLTIASNQSLHLYGTPGQLRFDFMWDILIAKAHAYILLVDAHRPEHIRFGRRILSFVNQQVKLPHIIGLTHTDCPDAWDAEDVILALGLLDERTRPPIVSVNATSKPSVAQALIALVQEIGNFYLNTNP</sequence>
<evidence type="ECO:0000256" key="1">
    <source>
        <dbReference type="ARBA" id="ARBA00005290"/>
    </source>
</evidence>
<evidence type="ECO:0000313" key="5">
    <source>
        <dbReference type="EMBL" id="KAF3888944.1"/>
    </source>
</evidence>
<dbReference type="EMBL" id="JHEG04000001">
    <property type="protein sequence ID" value="KAF3888944.1"/>
    <property type="molecule type" value="Genomic_DNA"/>
</dbReference>
<dbReference type="SUPFAM" id="SSF52540">
    <property type="entry name" value="P-loop containing nucleoside triphosphate hydrolases"/>
    <property type="match status" value="1"/>
</dbReference>
<evidence type="ECO:0000256" key="4">
    <source>
        <dbReference type="ARBA" id="ARBA00023134"/>
    </source>
</evidence>
<dbReference type="InterPro" id="IPR004130">
    <property type="entry name" value="Gpn"/>
</dbReference>
<dbReference type="PANTHER" id="PTHR42708">
    <property type="entry name" value="ATP/GTP-BINDING PROTEIN-RELATED"/>
    <property type="match status" value="1"/>
</dbReference>
<proteinExistence type="inferred from homology"/>
<dbReference type="InterPro" id="IPR027417">
    <property type="entry name" value="P-loop_NTPase"/>
</dbReference>
<dbReference type="InterPro" id="IPR052705">
    <property type="entry name" value="Gliding_Motility_GTPase"/>
</dbReference>
<evidence type="ECO:0000256" key="2">
    <source>
        <dbReference type="ARBA" id="ARBA00022741"/>
    </source>
</evidence>
<accession>A0A0C1QPW4</accession>
<evidence type="ECO:0000313" key="7">
    <source>
        <dbReference type="Proteomes" id="UP000029738"/>
    </source>
</evidence>
<name>A0A0C1QPW4_9CYAN</name>
<organism evidence="6">
    <name type="scientific">Tolypothrix bouteillei VB521301</name>
    <dbReference type="NCBI Taxonomy" id="1479485"/>
    <lineage>
        <taxon>Bacteria</taxon>
        <taxon>Bacillati</taxon>
        <taxon>Cyanobacteriota</taxon>
        <taxon>Cyanophyceae</taxon>
        <taxon>Nostocales</taxon>
        <taxon>Tolypothrichaceae</taxon>
        <taxon>Tolypothrix</taxon>
    </lineage>
</organism>
<dbReference type="GO" id="GO:0005525">
    <property type="term" value="F:GTP binding"/>
    <property type="evidence" value="ECO:0007669"/>
    <property type="project" value="UniProtKB-KW"/>
</dbReference>
<comment type="similarity">
    <text evidence="1">Belongs to the GPN-loop GTPase family.</text>
</comment>
<comment type="caution">
    <text evidence="6">The sequence shown here is derived from an EMBL/GenBank/DDBJ whole genome shotgun (WGS) entry which is preliminary data.</text>
</comment>
<keyword evidence="7" id="KW-1185">Reference proteome</keyword>
<keyword evidence="2" id="KW-0547">Nucleotide-binding</keyword>
<dbReference type="AlphaFoldDB" id="A0A0C1QPW4"/>
<dbReference type="OrthoDB" id="4319884at2"/>
<evidence type="ECO:0000256" key="3">
    <source>
        <dbReference type="ARBA" id="ARBA00022801"/>
    </source>
</evidence>
<protein>
    <submittedName>
        <fullName evidence="6">GTPase</fullName>
    </submittedName>
</protein>
<dbReference type="STRING" id="1479485.DA73_0241695"/>
<dbReference type="CDD" id="cd00882">
    <property type="entry name" value="Ras_like_GTPase"/>
    <property type="match status" value="1"/>
</dbReference>
<dbReference type="Proteomes" id="UP000029738">
    <property type="component" value="Unassembled WGS sequence"/>
</dbReference>
<dbReference type="Pfam" id="PF03029">
    <property type="entry name" value="ATP_bind_1"/>
    <property type="match status" value="1"/>
</dbReference>
<keyword evidence="3" id="KW-0378">Hydrolase</keyword>
<reference evidence="6" key="1">
    <citation type="journal article" date="2015" name="Genome Announc.">
        <title>Draft Genome Sequence of Tolypothrix boutellei Strain VB521301.</title>
        <authorList>
            <person name="Chandrababunaidu M.M."/>
            <person name="Singh D."/>
            <person name="Sen D."/>
            <person name="Bhan S."/>
            <person name="Das S."/>
            <person name="Gupta A."/>
            <person name="Adhikary S.P."/>
            <person name="Tripathy S."/>
        </authorList>
    </citation>
    <scope>NUCLEOTIDE SEQUENCE</scope>
    <source>
        <strain evidence="6">VB521301</strain>
    </source>
</reference>
<dbReference type="GO" id="GO:0016787">
    <property type="term" value="F:hydrolase activity"/>
    <property type="evidence" value="ECO:0007669"/>
    <property type="project" value="UniProtKB-KW"/>
</dbReference>
<dbReference type="EMBL" id="JHEG02000059">
    <property type="protein sequence ID" value="KIE07574.1"/>
    <property type="molecule type" value="Genomic_DNA"/>
</dbReference>
<reference evidence="5" key="2">
    <citation type="submission" date="2019-11" db="EMBL/GenBank/DDBJ databases">
        <title>Improved Assembly of Tolypothrix boutellei genome.</title>
        <authorList>
            <person name="Sarangi A.N."/>
            <person name="Mukherjee M."/>
            <person name="Ghosh S."/>
            <person name="Singh D."/>
            <person name="Das A."/>
            <person name="Kant S."/>
            <person name="Prusty A."/>
            <person name="Tripathy S."/>
        </authorList>
    </citation>
    <scope>NUCLEOTIDE SEQUENCE</scope>
    <source>
        <strain evidence="5">VB521301</strain>
    </source>
</reference>
<dbReference type="Gene3D" id="3.40.50.300">
    <property type="entry name" value="P-loop containing nucleotide triphosphate hydrolases"/>
    <property type="match status" value="1"/>
</dbReference>
<keyword evidence="4" id="KW-0342">GTP-binding</keyword>
<dbReference type="RefSeq" id="WP_038090325.1">
    <property type="nucleotide sequence ID" value="NZ_JHEG04000001.1"/>
</dbReference>
<gene>
    <name evidence="6" type="ORF">DA73_0241695</name>
    <name evidence="5" type="ORF">DA73_0400028250</name>
</gene>
<evidence type="ECO:0000313" key="6">
    <source>
        <dbReference type="EMBL" id="KIE07574.1"/>
    </source>
</evidence>